<keyword evidence="1" id="KW-0472">Membrane</keyword>
<evidence type="ECO:0000313" key="2">
    <source>
        <dbReference type="EMBL" id="QUL97907.1"/>
    </source>
</evidence>
<dbReference type="EMBL" id="CP062796">
    <property type="protein sequence ID" value="QUL97907.1"/>
    <property type="molecule type" value="Genomic_DNA"/>
</dbReference>
<keyword evidence="1" id="KW-1133">Transmembrane helix</keyword>
<dbReference type="KEGG" id="fcz:IMF26_07450"/>
<keyword evidence="1" id="KW-0812">Transmembrane</keyword>
<reference evidence="2" key="2">
    <citation type="journal article" date="2023" name="Biology">
        <title>Prokaryotic Life Associated with Coal-Fire Gas Vents Revealed by Metagenomics.</title>
        <authorList>
            <person name="Kadnikov V.V."/>
            <person name="Mardanov A.V."/>
            <person name="Beletsky A.V."/>
            <person name="Karnachuk O.V."/>
            <person name="Ravin N.V."/>
        </authorList>
    </citation>
    <scope>NUCLEOTIDE SEQUENCE</scope>
    <source>
        <strain evidence="2">Bu02</strain>
    </source>
</reference>
<accession>A0AAT9LBA4</accession>
<gene>
    <name evidence="2" type="ORF">IMF26_07450</name>
</gene>
<dbReference type="InterPro" id="IPR010787">
    <property type="entry name" value="DUF1385"/>
</dbReference>
<evidence type="ECO:0000256" key="1">
    <source>
        <dbReference type="SAM" id="Phobius"/>
    </source>
</evidence>
<feature type="transmembrane region" description="Helical" evidence="1">
    <location>
        <begin position="126"/>
        <end position="147"/>
    </location>
</feature>
<protein>
    <submittedName>
        <fullName evidence="2">DUF1385 domain-containing protein</fullName>
    </submittedName>
</protein>
<proteinExistence type="predicted"/>
<dbReference type="PANTHER" id="PTHR42867">
    <property type="entry name" value="MEMBRANE PROTEIN-RELATED"/>
    <property type="match status" value="1"/>
</dbReference>
<sequence length="331" mass="35654">MEDTRYGGQAVIEGVMMRGVSHVALSVRAPGGDILSLIKKAPGLKDKSWFVRLPVIRGAFALWDSLSLGIEMLVKSAEIASPEEAKPTEGANFLSVAFAVVVAVGLFVLLPTFLTPYLLGLVGLGGPVYVSLFETVLRLLILVLYILAISRMKEIQRVLAYHGAEHKVVWAWEKNRAAGQALLEDVYQSGTHLSLGYSPVGEGLLETMSPGLSGIKDFLCRKAAGESRLHPRCGTSFLFLAVMCTWVVFLFVNPEGIVTRAVVRLALLPLVAGLAYEVLRASAGKEGIFWSAIKAPGMALQSLTTREPDSAMLEVAATSLALLLMKERGES</sequence>
<organism evidence="2">
    <name type="scientific">Candidatus Fermentithermobacillus carboniphilus</name>
    <dbReference type="NCBI Taxonomy" id="3085328"/>
    <lineage>
        <taxon>Bacteria</taxon>
        <taxon>Bacillati</taxon>
        <taxon>Bacillota</taxon>
        <taxon>Candidatus Fermentithermobacillia</taxon>
        <taxon>Candidatus Fermentithermobacillales</taxon>
        <taxon>Candidatus Fermentithermobacillaceae</taxon>
        <taxon>Candidatus Fermentithermobacillus</taxon>
    </lineage>
</organism>
<name>A0AAT9LBA4_9FIRM</name>
<dbReference type="Pfam" id="PF07136">
    <property type="entry name" value="DUF1385"/>
    <property type="match status" value="2"/>
</dbReference>
<dbReference type="PANTHER" id="PTHR42867:SF1">
    <property type="entry name" value="MEMBRANE PROTEIN-RELATED"/>
    <property type="match status" value="1"/>
</dbReference>
<reference evidence="2" key="1">
    <citation type="submission" date="2020-10" db="EMBL/GenBank/DDBJ databases">
        <authorList>
            <person name="Kadnikov V."/>
            <person name="Beletsky A.V."/>
            <person name="Mardanov A.V."/>
            <person name="Karnachuk O.V."/>
            <person name="Ravin N.V."/>
        </authorList>
    </citation>
    <scope>NUCLEOTIDE SEQUENCE</scope>
    <source>
        <strain evidence="2">Bu02</strain>
    </source>
</reference>
<feature type="transmembrane region" description="Helical" evidence="1">
    <location>
        <begin position="93"/>
        <end position="114"/>
    </location>
</feature>
<feature type="transmembrane region" description="Helical" evidence="1">
    <location>
        <begin position="233"/>
        <end position="252"/>
    </location>
</feature>
<dbReference type="AlphaFoldDB" id="A0AAT9LBA4"/>